<dbReference type="Pfam" id="PF00083">
    <property type="entry name" value="Sugar_tr"/>
    <property type="match status" value="1"/>
</dbReference>
<dbReference type="GO" id="GO:0022857">
    <property type="term" value="F:transmembrane transporter activity"/>
    <property type="evidence" value="ECO:0007669"/>
    <property type="project" value="InterPro"/>
</dbReference>
<evidence type="ECO:0000256" key="5">
    <source>
        <dbReference type="ARBA" id="ARBA00022989"/>
    </source>
</evidence>
<organism evidence="9">
    <name type="scientific">Zea mays</name>
    <name type="common">Maize</name>
    <dbReference type="NCBI Taxonomy" id="4577"/>
    <lineage>
        <taxon>Eukaryota</taxon>
        <taxon>Viridiplantae</taxon>
        <taxon>Streptophyta</taxon>
        <taxon>Embryophyta</taxon>
        <taxon>Tracheophyta</taxon>
        <taxon>Spermatophyta</taxon>
        <taxon>Magnoliopsida</taxon>
        <taxon>Liliopsida</taxon>
        <taxon>Poales</taxon>
        <taxon>Poaceae</taxon>
        <taxon>PACMAD clade</taxon>
        <taxon>Panicoideae</taxon>
        <taxon>Andropogonodae</taxon>
        <taxon>Andropogoneae</taxon>
        <taxon>Tripsacinae</taxon>
        <taxon>Zea</taxon>
    </lineage>
</organism>
<keyword evidence="6 7" id="KW-0472">Membrane</keyword>
<sequence>MSIYCSSSFVFLCTMILQAQGLCTQLVPTLALCGILVYYAAYSVGMGPVPWVIMSEIFSIDMKAIAGGFVTLASWIGSFAISYSFNFLMDWNPAGKVLHHC</sequence>
<evidence type="ECO:0000256" key="8">
    <source>
        <dbReference type="SAM" id="SignalP"/>
    </source>
</evidence>
<dbReference type="InterPro" id="IPR003663">
    <property type="entry name" value="Sugar/inositol_transpt"/>
</dbReference>
<keyword evidence="8" id="KW-0732">Signal</keyword>
<proteinExistence type="inferred from homology"/>
<evidence type="ECO:0000256" key="1">
    <source>
        <dbReference type="ARBA" id="ARBA00004141"/>
    </source>
</evidence>
<evidence type="ECO:0000256" key="3">
    <source>
        <dbReference type="ARBA" id="ARBA00022597"/>
    </source>
</evidence>
<dbReference type="PRINTS" id="PR00171">
    <property type="entry name" value="SUGRTRNSPORT"/>
</dbReference>
<name>A0A317Y5V8_MAIZE</name>
<evidence type="ECO:0000256" key="7">
    <source>
        <dbReference type="SAM" id="Phobius"/>
    </source>
</evidence>
<dbReference type="GO" id="GO:0016020">
    <property type="term" value="C:membrane"/>
    <property type="evidence" value="ECO:0007669"/>
    <property type="project" value="UniProtKB-SubCell"/>
</dbReference>
<dbReference type="Gene3D" id="1.20.1250.20">
    <property type="entry name" value="MFS general substrate transporter like domains"/>
    <property type="match status" value="1"/>
</dbReference>
<protein>
    <submittedName>
        <fullName evidence="9">Sugar transporter ERD6-like 16</fullName>
    </submittedName>
</protein>
<reference evidence="9" key="1">
    <citation type="journal article" date="2018" name="Nat. Genet.">
        <title>Extensive intraspecific gene order and gene structural variations between Mo17 and other maize genomes.</title>
        <authorList>
            <person name="Sun S."/>
            <person name="Zhou Y."/>
            <person name="Chen J."/>
            <person name="Shi J."/>
            <person name="Zhao H."/>
            <person name="Zhao H."/>
            <person name="Song W."/>
            <person name="Zhang M."/>
            <person name="Cui Y."/>
            <person name="Dong X."/>
            <person name="Liu H."/>
            <person name="Ma X."/>
            <person name="Jiao Y."/>
            <person name="Wang B."/>
            <person name="Wei X."/>
            <person name="Stein J.C."/>
            <person name="Glaubitz J.C."/>
            <person name="Lu F."/>
            <person name="Yu G."/>
            <person name="Liang C."/>
            <person name="Fengler K."/>
            <person name="Li B."/>
            <person name="Rafalski A."/>
            <person name="Schnable P.S."/>
            <person name="Ware D.H."/>
            <person name="Buckler E.S."/>
            <person name="Lai J."/>
        </authorList>
    </citation>
    <scope>NUCLEOTIDE SEQUENCE [LARGE SCALE GENOMIC DNA]</scope>
    <source>
        <tissue evidence="9">Seedling</tissue>
    </source>
</reference>
<comment type="caution">
    <text evidence="9">The sequence shown here is derived from an EMBL/GenBank/DDBJ whole genome shotgun (WGS) entry which is preliminary data.</text>
</comment>
<keyword evidence="4 7" id="KW-0812">Transmembrane</keyword>
<keyword evidence="3 9" id="KW-0813">Transport</keyword>
<feature type="transmembrane region" description="Helical" evidence="7">
    <location>
        <begin position="29"/>
        <end position="53"/>
    </location>
</feature>
<dbReference type="AlphaFoldDB" id="A0A317Y5V8"/>
<comment type="similarity">
    <text evidence="2">Belongs to the major facilitator superfamily. Sugar transporter (TC 2.A.1.1) family.</text>
</comment>
<evidence type="ECO:0000313" key="9">
    <source>
        <dbReference type="EMBL" id="PWZ54090.1"/>
    </source>
</evidence>
<dbReference type="InterPro" id="IPR005828">
    <property type="entry name" value="MFS_sugar_transport-like"/>
</dbReference>
<keyword evidence="5 7" id="KW-1133">Transmembrane helix</keyword>
<dbReference type="PANTHER" id="PTHR48021">
    <property type="match status" value="1"/>
</dbReference>
<accession>A0A317Y5V8</accession>
<dbReference type="Proteomes" id="UP000251960">
    <property type="component" value="Chromosome 1"/>
</dbReference>
<keyword evidence="3 9" id="KW-0762">Sugar transport</keyword>
<dbReference type="PANTHER" id="PTHR48021:SF45">
    <property type="entry name" value="OS03G0363500 PROTEIN"/>
    <property type="match status" value="1"/>
</dbReference>
<dbReference type="SUPFAM" id="SSF103473">
    <property type="entry name" value="MFS general substrate transporter"/>
    <property type="match status" value="1"/>
</dbReference>
<dbReference type="InterPro" id="IPR036259">
    <property type="entry name" value="MFS_trans_sf"/>
</dbReference>
<evidence type="ECO:0000256" key="4">
    <source>
        <dbReference type="ARBA" id="ARBA00022692"/>
    </source>
</evidence>
<feature type="transmembrane region" description="Helical" evidence="7">
    <location>
        <begin position="65"/>
        <end position="85"/>
    </location>
</feature>
<feature type="signal peptide" evidence="8">
    <location>
        <begin position="1"/>
        <end position="21"/>
    </location>
</feature>
<evidence type="ECO:0000256" key="2">
    <source>
        <dbReference type="ARBA" id="ARBA00010992"/>
    </source>
</evidence>
<dbReference type="EMBL" id="NCVQ01000001">
    <property type="protein sequence ID" value="PWZ54090.1"/>
    <property type="molecule type" value="Genomic_DNA"/>
</dbReference>
<comment type="subcellular location">
    <subcellularLocation>
        <location evidence="1">Membrane</location>
        <topology evidence="1">Multi-pass membrane protein</topology>
    </subcellularLocation>
</comment>
<feature type="chain" id="PRO_5016421944" evidence="8">
    <location>
        <begin position="22"/>
        <end position="101"/>
    </location>
</feature>
<gene>
    <name evidence="9" type="primary">At5g18840_1</name>
    <name evidence="9" type="ORF">Zm00014a_028252</name>
</gene>
<dbReference type="InterPro" id="IPR050549">
    <property type="entry name" value="MFS_Trehalose_Transporter"/>
</dbReference>
<evidence type="ECO:0000256" key="6">
    <source>
        <dbReference type="ARBA" id="ARBA00023136"/>
    </source>
</evidence>